<keyword evidence="10" id="KW-0282">Flagellum</keyword>
<dbReference type="GO" id="GO:0030288">
    <property type="term" value="C:outer membrane-bounded periplasmic space"/>
    <property type="evidence" value="ECO:0007669"/>
    <property type="project" value="InterPro"/>
</dbReference>
<feature type="signal peptide" evidence="8">
    <location>
        <begin position="1"/>
        <end position="23"/>
    </location>
</feature>
<dbReference type="InterPro" id="IPR001782">
    <property type="entry name" value="Flag_FlgI"/>
</dbReference>
<evidence type="ECO:0000256" key="9">
    <source>
        <dbReference type="SAM" id="MobiDB-lite"/>
    </source>
</evidence>
<comment type="caution">
    <text evidence="10">The sequence shown here is derived from an EMBL/GenBank/DDBJ whole genome shotgun (WGS) entry which is preliminary data.</text>
</comment>
<feature type="region of interest" description="Disordered" evidence="9">
    <location>
        <begin position="296"/>
        <end position="316"/>
    </location>
</feature>
<dbReference type="Proteomes" id="UP000290759">
    <property type="component" value="Unassembled WGS sequence"/>
</dbReference>
<feature type="chain" id="PRO_5021050269" description="Flagellar P-ring protein" evidence="8">
    <location>
        <begin position="24"/>
        <end position="369"/>
    </location>
</feature>
<evidence type="ECO:0000256" key="2">
    <source>
        <dbReference type="ARBA" id="ARBA00004117"/>
    </source>
</evidence>
<comment type="similarity">
    <text evidence="8">Belongs to the FlgI family.</text>
</comment>
<protein>
    <recommendedName>
        <fullName evidence="3 8">Flagellar P-ring protein</fullName>
    </recommendedName>
    <alternativeName>
        <fullName evidence="7 8">Basal body P-ring protein</fullName>
    </alternativeName>
</protein>
<reference evidence="10 11" key="1">
    <citation type="submission" date="2018-12" db="EMBL/GenBank/DDBJ databases">
        <authorList>
            <person name="Grouzdev D.S."/>
            <person name="Krutkina M.S."/>
        </authorList>
    </citation>
    <scope>NUCLEOTIDE SEQUENCE [LARGE SCALE GENOMIC DNA]</scope>
    <source>
        <strain evidence="10 11">RmlP026</strain>
    </source>
</reference>
<dbReference type="GO" id="GO:0009428">
    <property type="term" value="C:bacterial-type flagellum basal body, distal rod, P ring"/>
    <property type="evidence" value="ECO:0007669"/>
    <property type="project" value="InterPro"/>
</dbReference>
<name>A0A4V1RUB1_9HYPH</name>
<evidence type="ECO:0000256" key="3">
    <source>
        <dbReference type="ARBA" id="ARBA00019515"/>
    </source>
</evidence>
<dbReference type="PRINTS" id="PR01010">
    <property type="entry name" value="FLGPRINGFLGI"/>
</dbReference>
<evidence type="ECO:0000313" key="11">
    <source>
        <dbReference type="Proteomes" id="UP000290759"/>
    </source>
</evidence>
<evidence type="ECO:0000313" key="10">
    <source>
        <dbReference type="EMBL" id="RYC30534.1"/>
    </source>
</evidence>
<dbReference type="GO" id="GO:0005198">
    <property type="term" value="F:structural molecule activity"/>
    <property type="evidence" value="ECO:0007669"/>
    <property type="project" value="InterPro"/>
</dbReference>
<accession>A0A4V1RUB1</accession>
<keyword evidence="10" id="KW-0966">Cell projection</keyword>
<keyword evidence="4 8" id="KW-0732">Signal</keyword>
<sequence length="369" mass="37664" precursor="true">MRRLAIALLAAAALLGAAGAAAAAVRIKDIATLGGMRDNQLVGYGLVVGLLGTGDTMRNAPFTEQAVQSMLDRMGVNVRNIPLRNRNVAAVIVTAQLPPLAGRGQPLDVTVSSLGDSTSLLGGTLIMTPLMGGDGQTHAVAQGAVSVSGSSAAGAAESYSQGVPTAGRIANGAIVEREAPGAFGPGGALVLELKNPDFKTAVRVADAINGFTRTRFHVHAAHEEDLRRVTLLCPPSVGAARFMAEIGDLTVEPDVPARVVIDERTGTVVIGEDVQISTVAVTHGSLTVRITESPQVSQPAPLSGGRTQVVPSTSISSTEPKGTLNILRGTTLKTLVNGLNQIGLKPSGIIAILQAIKSAGALQAELVAQ</sequence>
<keyword evidence="5" id="KW-0574">Periplasm</keyword>
<evidence type="ECO:0000256" key="5">
    <source>
        <dbReference type="ARBA" id="ARBA00022764"/>
    </source>
</evidence>
<comment type="subunit">
    <text evidence="8">The basal body constitutes a major portion of the flagellar organelle and consists of four rings (L,P,S, and M) mounted on a central rod.</text>
</comment>
<keyword evidence="10" id="KW-0969">Cilium</keyword>
<dbReference type="GO" id="GO:0071973">
    <property type="term" value="P:bacterial-type flagellum-dependent cell motility"/>
    <property type="evidence" value="ECO:0007669"/>
    <property type="project" value="InterPro"/>
</dbReference>
<dbReference type="Pfam" id="PF02119">
    <property type="entry name" value="FlgI"/>
    <property type="match status" value="1"/>
</dbReference>
<comment type="subcellular location">
    <subcellularLocation>
        <location evidence="2 8">Bacterial flagellum basal body</location>
    </subcellularLocation>
</comment>
<gene>
    <name evidence="8 10" type="primary">flgI</name>
    <name evidence="10" type="ORF">D3273_18545</name>
</gene>
<dbReference type="RefSeq" id="WP_129228384.1">
    <property type="nucleotide sequence ID" value="NZ_QYBB01000024.1"/>
</dbReference>
<dbReference type="EMBL" id="QYBB01000024">
    <property type="protein sequence ID" value="RYC30534.1"/>
    <property type="molecule type" value="Genomic_DNA"/>
</dbReference>
<dbReference type="AlphaFoldDB" id="A0A4V1RUB1"/>
<proteinExistence type="inferred from homology"/>
<evidence type="ECO:0000256" key="8">
    <source>
        <dbReference type="HAMAP-Rule" id="MF_00416"/>
    </source>
</evidence>
<reference evidence="10 11" key="2">
    <citation type="submission" date="2019-02" db="EMBL/GenBank/DDBJ databases">
        <title>'Lichenibacterium ramalinii' gen. nov. sp. nov., 'Lichenibacterium minor' gen. nov. sp. nov.</title>
        <authorList>
            <person name="Pankratov T."/>
        </authorList>
    </citation>
    <scope>NUCLEOTIDE SEQUENCE [LARGE SCALE GENOMIC DNA]</scope>
    <source>
        <strain evidence="10 11">RmlP026</strain>
    </source>
</reference>
<dbReference type="NCBIfam" id="NF009430">
    <property type="entry name" value="PRK12789.1"/>
    <property type="match status" value="1"/>
</dbReference>
<dbReference type="OrthoDB" id="9786431at2"/>
<dbReference type="NCBIfam" id="NF003676">
    <property type="entry name" value="PRK05303.1"/>
    <property type="match status" value="1"/>
</dbReference>
<keyword evidence="6 8" id="KW-0975">Bacterial flagellum</keyword>
<evidence type="ECO:0000256" key="4">
    <source>
        <dbReference type="ARBA" id="ARBA00022729"/>
    </source>
</evidence>
<comment type="function">
    <text evidence="1 8">Assembles around the rod to form the L-ring and probably protects the motor/basal body from shearing forces during rotation.</text>
</comment>
<evidence type="ECO:0000256" key="1">
    <source>
        <dbReference type="ARBA" id="ARBA00002591"/>
    </source>
</evidence>
<dbReference type="HAMAP" id="MF_00416">
    <property type="entry name" value="FlgI"/>
    <property type="match status" value="1"/>
</dbReference>
<dbReference type="PANTHER" id="PTHR30381">
    <property type="entry name" value="FLAGELLAR P-RING PERIPLASMIC PROTEIN FLGI"/>
    <property type="match status" value="1"/>
</dbReference>
<organism evidence="10 11">
    <name type="scientific">Lichenibacterium minor</name>
    <dbReference type="NCBI Taxonomy" id="2316528"/>
    <lineage>
        <taxon>Bacteria</taxon>
        <taxon>Pseudomonadati</taxon>
        <taxon>Pseudomonadota</taxon>
        <taxon>Alphaproteobacteria</taxon>
        <taxon>Hyphomicrobiales</taxon>
        <taxon>Lichenihabitantaceae</taxon>
        <taxon>Lichenibacterium</taxon>
    </lineage>
</organism>
<evidence type="ECO:0000256" key="6">
    <source>
        <dbReference type="ARBA" id="ARBA00023143"/>
    </source>
</evidence>
<dbReference type="PANTHER" id="PTHR30381:SF0">
    <property type="entry name" value="FLAGELLAR P-RING PROTEIN"/>
    <property type="match status" value="1"/>
</dbReference>
<evidence type="ECO:0000256" key="7">
    <source>
        <dbReference type="ARBA" id="ARBA00032344"/>
    </source>
</evidence>
<keyword evidence="11" id="KW-1185">Reference proteome</keyword>